<dbReference type="PRINTS" id="PR00455">
    <property type="entry name" value="HTHTETR"/>
</dbReference>
<dbReference type="Gene3D" id="1.10.357.10">
    <property type="entry name" value="Tetracycline Repressor, domain 2"/>
    <property type="match status" value="1"/>
</dbReference>
<dbReference type="GO" id="GO:0003677">
    <property type="term" value="F:DNA binding"/>
    <property type="evidence" value="ECO:0007669"/>
    <property type="project" value="UniProtKB-UniRule"/>
</dbReference>
<accession>A0AAW3F2Q9</accession>
<dbReference type="AlphaFoldDB" id="A0AAW3F2Q9"/>
<keyword evidence="3" id="KW-0804">Transcription</keyword>
<organism evidence="6 7">
    <name type="scientific">Burkholderia gladioli</name>
    <name type="common">Pseudomonas marginata</name>
    <name type="synonym">Phytomonas marginata</name>
    <dbReference type="NCBI Taxonomy" id="28095"/>
    <lineage>
        <taxon>Bacteria</taxon>
        <taxon>Pseudomonadati</taxon>
        <taxon>Pseudomonadota</taxon>
        <taxon>Betaproteobacteria</taxon>
        <taxon>Burkholderiales</taxon>
        <taxon>Burkholderiaceae</taxon>
        <taxon>Burkholderia</taxon>
    </lineage>
</organism>
<evidence type="ECO:0000256" key="1">
    <source>
        <dbReference type="ARBA" id="ARBA00023015"/>
    </source>
</evidence>
<evidence type="ECO:0000256" key="2">
    <source>
        <dbReference type="ARBA" id="ARBA00023125"/>
    </source>
</evidence>
<dbReference type="RefSeq" id="WP_036055398.1">
    <property type="nucleotide sequence ID" value="NZ_CADEVY010000016.1"/>
</dbReference>
<reference evidence="6 7" key="1">
    <citation type="submission" date="2014-04" db="EMBL/GenBank/DDBJ databases">
        <authorList>
            <person name="Bishop-Lilly K.A."/>
            <person name="Broomall S.M."/>
            <person name="Chain P.S."/>
            <person name="Chertkov O."/>
            <person name="Coyne S.R."/>
            <person name="Daligault H.E."/>
            <person name="Davenport K.W."/>
            <person name="Erkkila T."/>
            <person name="Frey K.G."/>
            <person name="Gibbons H.S."/>
            <person name="Gu W."/>
            <person name="Jaissle J."/>
            <person name="Johnson S.L."/>
            <person name="Koroleva G.I."/>
            <person name="Ladner J.T."/>
            <person name="Lo C.-C."/>
            <person name="Minogue T.D."/>
            <person name="Munk C."/>
            <person name="Palacios G.F."/>
            <person name="Redden C.L."/>
            <person name="Rosenzweig C.N."/>
            <person name="Scholz M.B."/>
            <person name="Teshima H."/>
            <person name="Xu Y."/>
        </authorList>
    </citation>
    <scope>NUCLEOTIDE SEQUENCE [LARGE SCALE GENOMIC DNA]</scope>
    <source>
        <strain evidence="7">gladioli</strain>
    </source>
</reference>
<dbReference type="SUPFAM" id="SSF46689">
    <property type="entry name" value="Homeodomain-like"/>
    <property type="match status" value="1"/>
</dbReference>
<evidence type="ECO:0000256" key="3">
    <source>
        <dbReference type="ARBA" id="ARBA00023163"/>
    </source>
</evidence>
<dbReference type="PANTHER" id="PTHR47506">
    <property type="entry name" value="TRANSCRIPTIONAL REGULATORY PROTEIN"/>
    <property type="match status" value="1"/>
</dbReference>
<feature type="DNA-binding region" description="H-T-H motif" evidence="4">
    <location>
        <begin position="30"/>
        <end position="49"/>
    </location>
</feature>
<evidence type="ECO:0000259" key="5">
    <source>
        <dbReference type="PROSITE" id="PS50977"/>
    </source>
</evidence>
<dbReference type="PROSITE" id="PS50977">
    <property type="entry name" value="HTH_TETR_2"/>
    <property type="match status" value="1"/>
</dbReference>
<keyword evidence="2 4" id="KW-0238">DNA-binding</keyword>
<dbReference type="InterPro" id="IPR001647">
    <property type="entry name" value="HTH_TetR"/>
</dbReference>
<dbReference type="PANTHER" id="PTHR47506:SF1">
    <property type="entry name" value="HTH-TYPE TRANSCRIPTIONAL REGULATOR YJDC"/>
    <property type="match status" value="1"/>
</dbReference>
<evidence type="ECO:0000313" key="7">
    <source>
        <dbReference type="Proteomes" id="UP000029590"/>
    </source>
</evidence>
<gene>
    <name evidence="6" type="ORF">DM48_1399</name>
</gene>
<evidence type="ECO:0000256" key="4">
    <source>
        <dbReference type="PROSITE-ProRule" id="PRU00335"/>
    </source>
</evidence>
<keyword evidence="1" id="KW-0805">Transcription regulation</keyword>
<comment type="caution">
    <text evidence="6">The sequence shown here is derived from an EMBL/GenBank/DDBJ whole genome shotgun (WGS) entry which is preliminary data.</text>
</comment>
<dbReference type="KEGG" id="bgo:BM43_6370"/>
<feature type="domain" description="HTH tetR-type" evidence="5">
    <location>
        <begin position="7"/>
        <end position="67"/>
    </location>
</feature>
<name>A0AAW3F2Q9_BURGA</name>
<dbReference type="SUPFAM" id="SSF48498">
    <property type="entry name" value="Tetracyclin repressor-like, C-terminal domain"/>
    <property type="match status" value="1"/>
</dbReference>
<dbReference type="InterPro" id="IPR009057">
    <property type="entry name" value="Homeodomain-like_sf"/>
</dbReference>
<protein>
    <submittedName>
        <fullName evidence="6">Bacterial regulatory s, tetR family protein</fullName>
    </submittedName>
</protein>
<sequence length="192" mass="21144">MKNQAGVNSSEKILVTATRMAQAHGYGGLNIRNLAEEVGIKAASLYHHFPGKAELAAAVARRYREDAALTLDTLWSEAKDPLERLRRYPAETFRKSLENGNRMCLASFMTAEYDDLPDIVKKEAQAFADVNIEWLKKALLDADLVGPREAKRQARAIFAAVAGAQLVARGRSDLPLFDALIDGYRACGLLPK</sequence>
<dbReference type="Pfam" id="PF00440">
    <property type="entry name" value="TetR_N"/>
    <property type="match status" value="1"/>
</dbReference>
<dbReference type="InterPro" id="IPR036271">
    <property type="entry name" value="Tet_transcr_reg_TetR-rel_C_sf"/>
</dbReference>
<dbReference type="Proteomes" id="UP000029590">
    <property type="component" value="Unassembled WGS sequence"/>
</dbReference>
<dbReference type="EMBL" id="JPGG01000016">
    <property type="protein sequence ID" value="KGC15177.1"/>
    <property type="molecule type" value="Genomic_DNA"/>
</dbReference>
<evidence type="ECO:0000313" key="6">
    <source>
        <dbReference type="EMBL" id="KGC15177.1"/>
    </source>
</evidence>
<proteinExistence type="predicted"/>